<dbReference type="GO" id="GO:0016614">
    <property type="term" value="F:oxidoreductase activity, acting on CH-OH group of donors"/>
    <property type="evidence" value="ECO:0007669"/>
    <property type="project" value="InterPro"/>
</dbReference>
<feature type="domain" description="Glucose-methanol-choline oxidoreductase N-terminal" evidence="5">
    <location>
        <begin position="29"/>
        <end position="335"/>
    </location>
</feature>
<feature type="active site" description="Proton donor" evidence="2">
    <location>
        <position position="546"/>
    </location>
</feature>
<dbReference type="STRING" id="675120.N1PZH0"/>
<gene>
    <name evidence="7" type="ORF">DOTSEDRAFT_19416</name>
</gene>
<evidence type="ECO:0000259" key="6">
    <source>
        <dbReference type="Pfam" id="PF05199"/>
    </source>
</evidence>
<dbReference type="Proteomes" id="UP000016933">
    <property type="component" value="Unassembled WGS sequence"/>
</dbReference>
<dbReference type="eggNOG" id="KOG1238">
    <property type="taxonomic scope" value="Eukaryota"/>
</dbReference>
<evidence type="ECO:0000256" key="4">
    <source>
        <dbReference type="SAM" id="SignalP"/>
    </source>
</evidence>
<dbReference type="InterPro" id="IPR012132">
    <property type="entry name" value="GMC_OxRdtase"/>
</dbReference>
<dbReference type="Pfam" id="PF05199">
    <property type="entry name" value="GMC_oxred_C"/>
    <property type="match status" value="1"/>
</dbReference>
<dbReference type="InterPro" id="IPR007867">
    <property type="entry name" value="GMC_OxRtase_C"/>
</dbReference>
<keyword evidence="3" id="KW-0274">FAD</keyword>
<comment type="similarity">
    <text evidence="1">Belongs to the GMC oxidoreductase family.</text>
</comment>
<organism evidence="7 8">
    <name type="scientific">Dothistroma septosporum (strain NZE10 / CBS 128990)</name>
    <name type="common">Red band needle blight fungus</name>
    <name type="synonym">Mycosphaerella pini</name>
    <dbReference type="NCBI Taxonomy" id="675120"/>
    <lineage>
        <taxon>Eukaryota</taxon>
        <taxon>Fungi</taxon>
        <taxon>Dikarya</taxon>
        <taxon>Ascomycota</taxon>
        <taxon>Pezizomycotina</taxon>
        <taxon>Dothideomycetes</taxon>
        <taxon>Dothideomycetidae</taxon>
        <taxon>Mycosphaerellales</taxon>
        <taxon>Mycosphaerellaceae</taxon>
        <taxon>Dothistroma</taxon>
    </lineage>
</organism>
<dbReference type="AlphaFoldDB" id="N1PZH0"/>
<dbReference type="InterPro" id="IPR036188">
    <property type="entry name" value="FAD/NAD-bd_sf"/>
</dbReference>
<evidence type="ECO:0000313" key="7">
    <source>
        <dbReference type="EMBL" id="EME48921.1"/>
    </source>
</evidence>
<dbReference type="OrthoDB" id="269227at2759"/>
<dbReference type="HOGENOM" id="CLU_002865_6_1_1"/>
<dbReference type="OMA" id="EHAMGNA"/>
<feature type="active site" description="Proton acceptor" evidence="2">
    <location>
        <position position="589"/>
    </location>
</feature>
<reference evidence="8" key="1">
    <citation type="journal article" date="2012" name="PLoS Genet.">
        <title>The genomes of the fungal plant pathogens Cladosporium fulvum and Dothistroma septosporum reveal adaptation to different hosts and lifestyles but also signatures of common ancestry.</title>
        <authorList>
            <person name="de Wit P.J.G.M."/>
            <person name="van der Burgt A."/>
            <person name="Oekmen B."/>
            <person name="Stergiopoulos I."/>
            <person name="Abd-Elsalam K.A."/>
            <person name="Aerts A.L."/>
            <person name="Bahkali A.H."/>
            <person name="Beenen H.G."/>
            <person name="Chettri P."/>
            <person name="Cox M.P."/>
            <person name="Datema E."/>
            <person name="de Vries R.P."/>
            <person name="Dhillon B."/>
            <person name="Ganley A.R."/>
            <person name="Griffiths S.A."/>
            <person name="Guo Y."/>
            <person name="Hamelin R.C."/>
            <person name="Henrissat B."/>
            <person name="Kabir M.S."/>
            <person name="Jashni M.K."/>
            <person name="Kema G."/>
            <person name="Klaubauf S."/>
            <person name="Lapidus A."/>
            <person name="Levasseur A."/>
            <person name="Lindquist E."/>
            <person name="Mehrabi R."/>
            <person name="Ohm R.A."/>
            <person name="Owen T.J."/>
            <person name="Salamov A."/>
            <person name="Schwelm A."/>
            <person name="Schijlen E."/>
            <person name="Sun H."/>
            <person name="van den Burg H.A."/>
            <person name="van Ham R.C.H.J."/>
            <person name="Zhang S."/>
            <person name="Goodwin S.B."/>
            <person name="Grigoriev I.V."/>
            <person name="Collemare J."/>
            <person name="Bradshaw R.E."/>
        </authorList>
    </citation>
    <scope>NUCLEOTIDE SEQUENCE [LARGE SCALE GENOMIC DNA]</scope>
    <source>
        <strain evidence="8">NZE10 / CBS 128990</strain>
    </source>
</reference>
<dbReference type="PANTHER" id="PTHR11552">
    <property type="entry name" value="GLUCOSE-METHANOL-CHOLINE GMC OXIDOREDUCTASE"/>
    <property type="match status" value="1"/>
</dbReference>
<evidence type="ECO:0000313" key="8">
    <source>
        <dbReference type="Proteomes" id="UP000016933"/>
    </source>
</evidence>
<keyword evidence="8" id="KW-1185">Reference proteome</keyword>
<dbReference type="SUPFAM" id="SSF54373">
    <property type="entry name" value="FAD-linked reductases, C-terminal domain"/>
    <property type="match status" value="1"/>
</dbReference>
<keyword evidence="4" id="KW-0732">Signal</keyword>
<dbReference type="SUPFAM" id="SSF51905">
    <property type="entry name" value="FAD/NAD(P)-binding domain"/>
    <property type="match status" value="1"/>
</dbReference>
<dbReference type="PIRSF" id="PIRSF000137">
    <property type="entry name" value="Alcohol_oxidase"/>
    <property type="match status" value="1"/>
</dbReference>
<dbReference type="PANTHER" id="PTHR11552:SF115">
    <property type="entry name" value="DEHYDROGENASE XPTC-RELATED"/>
    <property type="match status" value="1"/>
</dbReference>
<name>N1PZH0_DOTSN</name>
<reference evidence="7 8" key="2">
    <citation type="journal article" date="2012" name="PLoS Pathog.">
        <title>Diverse lifestyles and strategies of plant pathogenesis encoded in the genomes of eighteen Dothideomycetes fungi.</title>
        <authorList>
            <person name="Ohm R.A."/>
            <person name="Feau N."/>
            <person name="Henrissat B."/>
            <person name="Schoch C.L."/>
            <person name="Horwitz B.A."/>
            <person name="Barry K.W."/>
            <person name="Condon B.J."/>
            <person name="Copeland A.C."/>
            <person name="Dhillon B."/>
            <person name="Glaser F."/>
            <person name="Hesse C.N."/>
            <person name="Kosti I."/>
            <person name="LaButti K."/>
            <person name="Lindquist E.A."/>
            <person name="Lucas S."/>
            <person name="Salamov A.A."/>
            <person name="Bradshaw R.E."/>
            <person name="Ciuffetti L."/>
            <person name="Hamelin R.C."/>
            <person name="Kema G.H.J."/>
            <person name="Lawrence C."/>
            <person name="Scott J.A."/>
            <person name="Spatafora J.W."/>
            <person name="Turgeon B.G."/>
            <person name="de Wit P.J.G.M."/>
            <person name="Zhong S."/>
            <person name="Goodwin S.B."/>
            <person name="Grigoriev I.V."/>
        </authorList>
    </citation>
    <scope>NUCLEOTIDE SEQUENCE [LARGE SCALE GENOMIC DNA]</scope>
    <source>
        <strain evidence="8">NZE10 / CBS 128990</strain>
    </source>
</reference>
<feature type="chain" id="PRO_5004109716" description="Glucose-methanol-choline oxidoreductase N-terminal domain-containing protein" evidence="4">
    <location>
        <begin position="21"/>
        <end position="612"/>
    </location>
</feature>
<evidence type="ECO:0000259" key="5">
    <source>
        <dbReference type="Pfam" id="PF00732"/>
    </source>
</evidence>
<dbReference type="InterPro" id="IPR000172">
    <property type="entry name" value="GMC_OxRdtase_N"/>
</dbReference>
<proteinExistence type="inferred from homology"/>
<protein>
    <recommendedName>
        <fullName evidence="9">Glucose-methanol-choline oxidoreductase N-terminal domain-containing protein</fullName>
    </recommendedName>
</protein>
<dbReference type="GO" id="GO:0044550">
    <property type="term" value="P:secondary metabolite biosynthetic process"/>
    <property type="evidence" value="ECO:0007669"/>
    <property type="project" value="TreeGrafter"/>
</dbReference>
<evidence type="ECO:0000256" key="2">
    <source>
        <dbReference type="PIRSR" id="PIRSR000137-1"/>
    </source>
</evidence>
<feature type="signal peptide" evidence="4">
    <location>
        <begin position="1"/>
        <end position="20"/>
    </location>
</feature>
<feature type="binding site" evidence="3">
    <location>
        <position position="257"/>
    </location>
    <ligand>
        <name>FAD</name>
        <dbReference type="ChEBI" id="CHEBI:57692"/>
    </ligand>
</feature>
<dbReference type="GO" id="GO:0050660">
    <property type="term" value="F:flavin adenine dinucleotide binding"/>
    <property type="evidence" value="ECO:0007669"/>
    <property type="project" value="InterPro"/>
</dbReference>
<dbReference type="Gene3D" id="3.30.560.10">
    <property type="entry name" value="Glucose Oxidase, domain 3"/>
    <property type="match status" value="1"/>
</dbReference>
<comment type="cofactor">
    <cofactor evidence="3">
        <name>FAD</name>
        <dbReference type="ChEBI" id="CHEBI:57692"/>
    </cofactor>
</comment>
<dbReference type="EMBL" id="KB446535">
    <property type="protein sequence ID" value="EME48921.1"/>
    <property type="molecule type" value="Genomic_DNA"/>
</dbReference>
<accession>N1PZH0</accession>
<keyword evidence="3" id="KW-0285">Flavoprotein</keyword>
<evidence type="ECO:0000256" key="1">
    <source>
        <dbReference type="ARBA" id="ARBA00010790"/>
    </source>
</evidence>
<sequence>MAYLARLAAVFCTCVAIASSSSEHGHNTYDFIIVGGGTSGLVVANRLTENPDITVLVVEYGHLDNNASILVPFNANFNQFQNLYNLTSAPLTHMNNEPYPLMVAATVGGGSVVNGMFLDRASAADYDAWEELGNPGWGWEDLYPYFKKSTTLDRPTPEIAARYNYTYEVAAWGASGPVHASLPPWQWEELPYFLSGFRQLDRKIDFPLEGSDGSGVGVFWVPTSQKAATETRSDAKTAYYDPIAHRPNLHLAAATKVDKVLFEGKMAIGVEMTSRQHNVTLNARASKEVVLAAGGVFSANVLHLSGIGPSSMLKEAGIDVVHDLPGVGSNFQDHPTGYWQWNLTSDLTPNPETPFTNGTYNSIARKQYDTSKTGPYVQARGNNAAFLSLHTISDQAEEIIEMVSSQNASQYLPTTYDETSARGYAAQHKILLNRLQRTDSAMYEMPFKGAIGATNSLQKPLSRGTITLNGTDGSPIVNYNTLANPVDGILAIAMLNFTRQYYRTPALAPLGPSEFTPGAQYQSNEDILKVFKTVTGPGGLSPSFAHSSCSNPMMPLDLGGVVSPSLEVYGVERLSVVDSSIMPMIPATHLCGTVYAVAEKAADLIKARHACR</sequence>
<evidence type="ECO:0008006" key="9">
    <source>
        <dbReference type="Google" id="ProtNLM"/>
    </source>
</evidence>
<feature type="binding site" evidence="3">
    <location>
        <begin position="38"/>
        <end position="39"/>
    </location>
    <ligand>
        <name>FAD</name>
        <dbReference type="ChEBI" id="CHEBI:57692"/>
    </ligand>
</feature>
<feature type="domain" description="Glucose-methanol-choline oxidoreductase C-terminal" evidence="6">
    <location>
        <begin position="460"/>
        <end position="598"/>
    </location>
</feature>
<dbReference type="Pfam" id="PF00732">
    <property type="entry name" value="GMC_oxred_N"/>
    <property type="match status" value="1"/>
</dbReference>
<dbReference type="Gene3D" id="3.50.50.60">
    <property type="entry name" value="FAD/NAD(P)-binding domain"/>
    <property type="match status" value="1"/>
</dbReference>
<evidence type="ECO:0000256" key="3">
    <source>
        <dbReference type="PIRSR" id="PIRSR000137-2"/>
    </source>
</evidence>